<feature type="non-terminal residue" evidence="1">
    <location>
        <position position="1"/>
    </location>
</feature>
<dbReference type="Proteomes" id="UP001162483">
    <property type="component" value="Unassembled WGS sequence"/>
</dbReference>
<gene>
    <name evidence="1" type="ORF">SPARVUS_LOCUS7150630</name>
</gene>
<proteinExistence type="predicted"/>
<evidence type="ECO:0000313" key="2">
    <source>
        <dbReference type="Proteomes" id="UP001162483"/>
    </source>
</evidence>
<sequence length="72" mass="7508">WVGAAPVSKSRACTTSGATCIEPRFTSVRICTKIRAAAPPTQRIADPRAVLVTTKGGLTIGELGQCPRARGQ</sequence>
<evidence type="ECO:0000313" key="1">
    <source>
        <dbReference type="EMBL" id="CAI9570827.1"/>
    </source>
</evidence>
<keyword evidence="2" id="KW-1185">Reference proteome</keyword>
<name>A0ABN9DI52_9NEOB</name>
<dbReference type="EMBL" id="CATNWA010014352">
    <property type="protein sequence ID" value="CAI9570827.1"/>
    <property type="molecule type" value="Genomic_DNA"/>
</dbReference>
<protein>
    <submittedName>
        <fullName evidence="1">Uncharacterized protein</fullName>
    </submittedName>
</protein>
<comment type="caution">
    <text evidence="1">The sequence shown here is derived from an EMBL/GenBank/DDBJ whole genome shotgun (WGS) entry which is preliminary data.</text>
</comment>
<reference evidence="1" key="1">
    <citation type="submission" date="2023-05" db="EMBL/GenBank/DDBJ databases">
        <authorList>
            <person name="Stuckert A."/>
        </authorList>
    </citation>
    <scope>NUCLEOTIDE SEQUENCE</scope>
</reference>
<organism evidence="1 2">
    <name type="scientific">Staurois parvus</name>
    <dbReference type="NCBI Taxonomy" id="386267"/>
    <lineage>
        <taxon>Eukaryota</taxon>
        <taxon>Metazoa</taxon>
        <taxon>Chordata</taxon>
        <taxon>Craniata</taxon>
        <taxon>Vertebrata</taxon>
        <taxon>Euteleostomi</taxon>
        <taxon>Amphibia</taxon>
        <taxon>Batrachia</taxon>
        <taxon>Anura</taxon>
        <taxon>Neobatrachia</taxon>
        <taxon>Ranoidea</taxon>
        <taxon>Ranidae</taxon>
        <taxon>Staurois</taxon>
    </lineage>
</organism>
<accession>A0ABN9DI52</accession>